<keyword evidence="3" id="KW-1185">Reference proteome</keyword>
<feature type="compositionally biased region" description="Acidic residues" evidence="1">
    <location>
        <begin position="185"/>
        <end position="210"/>
    </location>
</feature>
<comment type="caution">
    <text evidence="2">The sequence shown here is derived from an EMBL/GenBank/DDBJ whole genome shotgun (WGS) entry which is preliminary data.</text>
</comment>
<accession>A0ABQ9WTN6</accession>
<proteinExistence type="predicted"/>
<feature type="region of interest" description="Disordered" evidence="1">
    <location>
        <begin position="258"/>
        <end position="280"/>
    </location>
</feature>
<evidence type="ECO:0000256" key="1">
    <source>
        <dbReference type="SAM" id="MobiDB-lite"/>
    </source>
</evidence>
<feature type="region of interest" description="Disordered" evidence="1">
    <location>
        <begin position="182"/>
        <end position="217"/>
    </location>
</feature>
<protein>
    <submittedName>
        <fullName evidence="2">Uncharacterized protein</fullName>
    </submittedName>
</protein>
<sequence>MFNRQETGGTNQSLNSSTTKEQELIRNTFALFKEDSIQCLLDHLRGSEPTVSDENVGWFLDGFSEPFRQYFIPNRVHLQKCVMGCLLIIDEFDQDSSARTDLAFDVLFLSLLSIVSDEAFHKPARHFLARMFEMSEGELERLLLEREVRRGDLEMDWLGEGRTKEGTLSFAEGVWMLLGRRETEWERDEDTNEAATDEGNEGNTEQEPESVEYPRTVRSSTFHAQTSTPTVFLHRVACLLVSALFSAASDCLPSNHNPTASTDTTHNHHDSSDDIASESNNHKMNESHLFRICLKLTGWLQTTFEKWKSGSVFTKTVRMDVESAVSLVFLLLPHADLDWQCFLVFLLHTFSHFTEMVPRVITPDLVRKVALFFARLTPSLPHKLVRSVEYGVRRMLEGRSHSQYGCSLEEAAELCRPILDDLMNRLESEVEGRREIAAQIWVIVSSNDYHLLDEFRPRVHLLSVLTDATDHDEAFFILRACTKTFAEAKSNFLVQPQLLYTHSSTILRFGKKMDKPLLVLEAWRLLLQMLMLLYARFENAKDGKKEFMEMSEQLVVEFVATVERALLIRGQFDQTFGKEADYSMLCHFMMSSYSNFHPLFPHIDFSPLILSLIPAVTDIPLLFGRNKNSIWVSVPYHNQITIPSFKPPTPFLFIPTSPSFPTEQSVLDDILNLQINRAQSILRSRLDIDASDQSEEEHRNIQMSYCLPNPLRVKLALEFAIHVPRLLHTFIPFVRAKQTQTEPGNLRHWRIQLYHTANSIISSFTLMLLTRLVKDQFWEHQYIQPSLPVDIGLACWTLTGGHTSDAIPPTNEEDRSPSESTLSFFENLQFVAMWMLNGMIEFPFSRQSKKIDRDLPILWQMFLNSILFHPPFDSSFAQTSQLRVCLWEEGVEDVVDAVGCLLDRSFGNLLALTTTSS</sequence>
<evidence type="ECO:0000313" key="2">
    <source>
        <dbReference type="EMBL" id="KAK2941395.1"/>
    </source>
</evidence>
<name>A0ABQ9WTN6_9EUKA</name>
<gene>
    <name evidence="2" type="ORF">BLNAU_23695</name>
</gene>
<dbReference type="EMBL" id="JARBJD010000508">
    <property type="protein sequence ID" value="KAK2941395.1"/>
    <property type="molecule type" value="Genomic_DNA"/>
</dbReference>
<evidence type="ECO:0000313" key="3">
    <source>
        <dbReference type="Proteomes" id="UP001281761"/>
    </source>
</evidence>
<dbReference type="Proteomes" id="UP001281761">
    <property type="component" value="Unassembled WGS sequence"/>
</dbReference>
<reference evidence="2 3" key="1">
    <citation type="journal article" date="2022" name="bioRxiv">
        <title>Genomics of Preaxostyla Flagellates Illuminates Evolutionary Transitions and the Path Towards Mitochondrial Loss.</title>
        <authorList>
            <person name="Novak L.V.F."/>
            <person name="Treitli S.C."/>
            <person name="Pyrih J."/>
            <person name="Halakuc P."/>
            <person name="Pipaliya S.V."/>
            <person name="Vacek V."/>
            <person name="Brzon O."/>
            <person name="Soukal P."/>
            <person name="Eme L."/>
            <person name="Dacks J.B."/>
            <person name="Karnkowska A."/>
            <person name="Elias M."/>
            <person name="Hampl V."/>
        </authorList>
    </citation>
    <scope>NUCLEOTIDE SEQUENCE [LARGE SCALE GENOMIC DNA]</scope>
    <source>
        <strain evidence="2">NAU3</strain>
        <tissue evidence="2">Gut</tissue>
    </source>
</reference>
<organism evidence="2 3">
    <name type="scientific">Blattamonas nauphoetae</name>
    <dbReference type="NCBI Taxonomy" id="2049346"/>
    <lineage>
        <taxon>Eukaryota</taxon>
        <taxon>Metamonada</taxon>
        <taxon>Preaxostyla</taxon>
        <taxon>Oxymonadida</taxon>
        <taxon>Blattamonas</taxon>
    </lineage>
</organism>